<evidence type="ECO:0000259" key="6">
    <source>
        <dbReference type="PROSITE" id="PS50926"/>
    </source>
</evidence>
<dbReference type="EMBL" id="FNFO01000009">
    <property type="protein sequence ID" value="SDL99667.1"/>
    <property type="molecule type" value="Genomic_DNA"/>
</dbReference>
<dbReference type="RefSeq" id="WP_176956148.1">
    <property type="nucleotide sequence ID" value="NZ_FNFO01000009.1"/>
</dbReference>
<dbReference type="GO" id="GO:0070475">
    <property type="term" value="P:rRNA base methylation"/>
    <property type="evidence" value="ECO:0007669"/>
    <property type="project" value="TreeGrafter"/>
</dbReference>
<dbReference type="InterPro" id="IPR030390">
    <property type="entry name" value="MeTrfase_TrmA_AS"/>
</dbReference>
<evidence type="ECO:0000313" key="7">
    <source>
        <dbReference type="EMBL" id="SDL99667.1"/>
    </source>
</evidence>
<protein>
    <submittedName>
        <fullName evidence="7">23S rRNA (Uracil1939-C5)-methyltransferase</fullName>
    </submittedName>
</protein>
<gene>
    <name evidence="7" type="ORF">SAMN05421823_109233</name>
</gene>
<dbReference type="PANTHER" id="PTHR11061">
    <property type="entry name" value="RNA M5U METHYLTRANSFERASE"/>
    <property type="match status" value="1"/>
</dbReference>
<dbReference type="PROSITE" id="PS01231">
    <property type="entry name" value="TRMA_2"/>
    <property type="match status" value="1"/>
</dbReference>
<dbReference type="PROSITE" id="PS50926">
    <property type="entry name" value="TRAM"/>
    <property type="match status" value="1"/>
</dbReference>
<dbReference type="CDD" id="cd02440">
    <property type="entry name" value="AdoMet_MTases"/>
    <property type="match status" value="1"/>
</dbReference>
<reference evidence="7 8" key="1">
    <citation type="submission" date="2016-10" db="EMBL/GenBank/DDBJ databases">
        <authorList>
            <person name="de Groot N.N."/>
        </authorList>
    </citation>
    <scope>NUCLEOTIDE SEQUENCE [LARGE SCALE GENOMIC DNA]</scope>
    <source>
        <strain evidence="7 8">DSM 25186</strain>
    </source>
</reference>
<dbReference type="Gene3D" id="2.40.50.1070">
    <property type="match status" value="1"/>
</dbReference>
<dbReference type="AlphaFoldDB" id="A0A1G9PN74"/>
<dbReference type="Gene3D" id="2.40.50.140">
    <property type="entry name" value="Nucleic acid-binding proteins"/>
    <property type="match status" value="1"/>
</dbReference>
<feature type="binding site" evidence="4">
    <location>
        <position position="407"/>
    </location>
    <ligand>
        <name>S-adenosyl-L-methionine</name>
        <dbReference type="ChEBI" id="CHEBI:59789"/>
    </ligand>
</feature>
<dbReference type="Gene3D" id="3.40.50.150">
    <property type="entry name" value="Vaccinia Virus protein VP39"/>
    <property type="match status" value="1"/>
</dbReference>
<name>A0A1G9PN74_9BACT</name>
<feature type="binding site" evidence="4">
    <location>
        <position position="337"/>
    </location>
    <ligand>
        <name>S-adenosyl-L-methionine</name>
        <dbReference type="ChEBI" id="CHEBI:59789"/>
    </ligand>
</feature>
<organism evidence="7 8">
    <name type="scientific">Catalinimonas alkaloidigena</name>
    <dbReference type="NCBI Taxonomy" id="1075417"/>
    <lineage>
        <taxon>Bacteria</taxon>
        <taxon>Pseudomonadati</taxon>
        <taxon>Bacteroidota</taxon>
        <taxon>Cytophagia</taxon>
        <taxon>Cytophagales</taxon>
        <taxon>Catalimonadaceae</taxon>
        <taxon>Catalinimonas</taxon>
    </lineage>
</organism>
<keyword evidence="3 4" id="KW-0949">S-adenosyl-L-methionine</keyword>
<evidence type="ECO:0000256" key="3">
    <source>
        <dbReference type="ARBA" id="ARBA00022691"/>
    </source>
</evidence>
<dbReference type="InterPro" id="IPR002792">
    <property type="entry name" value="TRAM_dom"/>
</dbReference>
<evidence type="ECO:0000256" key="1">
    <source>
        <dbReference type="ARBA" id="ARBA00022603"/>
    </source>
</evidence>
<dbReference type="PROSITE" id="PS51687">
    <property type="entry name" value="SAM_MT_RNA_M5U"/>
    <property type="match status" value="1"/>
</dbReference>
<evidence type="ECO:0000256" key="4">
    <source>
        <dbReference type="PROSITE-ProRule" id="PRU01024"/>
    </source>
</evidence>
<dbReference type="InterPro" id="IPR012340">
    <property type="entry name" value="NA-bd_OB-fold"/>
</dbReference>
<comment type="similarity">
    <text evidence="4">Belongs to the class I-like SAM-binding methyltransferase superfamily. RNA M5U methyltransferase family.</text>
</comment>
<feature type="active site" evidence="5">
    <location>
        <position position="434"/>
    </location>
</feature>
<dbReference type="Pfam" id="PF05958">
    <property type="entry name" value="tRNA_U5-meth_tr"/>
    <property type="match status" value="1"/>
</dbReference>
<dbReference type="SUPFAM" id="SSF50249">
    <property type="entry name" value="Nucleic acid-binding proteins"/>
    <property type="match status" value="1"/>
</dbReference>
<feature type="binding site" evidence="4">
    <location>
        <position position="358"/>
    </location>
    <ligand>
        <name>S-adenosyl-L-methionine</name>
        <dbReference type="ChEBI" id="CHEBI:59789"/>
    </ligand>
</feature>
<dbReference type="NCBIfam" id="TIGR00479">
    <property type="entry name" value="rumA"/>
    <property type="match status" value="1"/>
</dbReference>
<keyword evidence="1 4" id="KW-0489">Methyltransferase</keyword>
<evidence type="ECO:0000256" key="2">
    <source>
        <dbReference type="ARBA" id="ARBA00022679"/>
    </source>
</evidence>
<keyword evidence="8" id="KW-1185">Reference proteome</keyword>
<dbReference type="InterPro" id="IPR010280">
    <property type="entry name" value="U5_MeTrfase_fam"/>
</dbReference>
<feature type="binding site" evidence="4">
    <location>
        <position position="308"/>
    </location>
    <ligand>
        <name>S-adenosyl-L-methionine</name>
        <dbReference type="ChEBI" id="CHEBI:59789"/>
    </ligand>
</feature>
<dbReference type="Proteomes" id="UP000198510">
    <property type="component" value="Unassembled WGS sequence"/>
</dbReference>
<dbReference type="FunFam" id="3.40.50.150:FF:000009">
    <property type="entry name" value="23S rRNA (Uracil(1939)-C(5))-methyltransferase RlmD"/>
    <property type="match status" value="1"/>
</dbReference>
<evidence type="ECO:0000313" key="8">
    <source>
        <dbReference type="Proteomes" id="UP000198510"/>
    </source>
</evidence>
<feature type="active site" description="Nucleophile" evidence="4">
    <location>
        <position position="434"/>
    </location>
</feature>
<evidence type="ECO:0000256" key="5">
    <source>
        <dbReference type="PROSITE-ProRule" id="PRU10015"/>
    </source>
</evidence>
<keyword evidence="2 4" id="KW-0808">Transferase</keyword>
<dbReference type="InterPro" id="IPR029063">
    <property type="entry name" value="SAM-dependent_MTases_sf"/>
</dbReference>
<dbReference type="PANTHER" id="PTHR11061:SF30">
    <property type="entry name" value="TRNA (URACIL(54)-C(5))-METHYLTRANSFERASE"/>
    <property type="match status" value="1"/>
</dbReference>
<dbReference type="PROSITE" id="PS01230">
    <property type="entry name" value="TRMA_1"/>
    <property type="match status" value="1"/>
</dbReference>
<dbReference type="InterPro" id="IPR030391">
    <property type="entry name" value="MeTrfase_TrmA_CS"/>
</dbReference>
<dbReference type="GO" id="GO:0070041">
    <property type="term" value="F:rRNA (uridine-C5-)-methyltransferase activity"/>
    <property type="evidence" value="ECO:0007669"/>
    <property type="project" value="TreeGrafter"/>
</dbReference>
<dbReference type="SUPFAM" id="SSF53335">
    <property type="entry name" value="S-adenosyl-L-methionine-dependent methyltransferases"/>
    <property type="match status" value="1"/>
</dbReference>
<proteinExistence type="inferred from homology"/>
<dbReference type="STRING" id="1075417.SAMN05421823_109233"/>
<sequence>MARKRQTLQSVEIQNVAAEGKCLTRINDKVIFVDGISTTDTNAPGVAPGDVVDLLITRDRKKFAEAVPLHFHRLSPLRVEPFCQHFGTCGGCRWQHLPYETQLQFKQQQVADQLARLGKVDLPPLQPILPSAETRFYRNKLEFTFSDEKWLTHAQVQSGDTIDDRRALGFHVPKRFDRILDIETCYLQPDPSNAIRLAVRHYARQHGLPFFNQRRLEGWLRNLIVRTTTTGEVMVILQLFSEDETARVGLLQHLQQNFPEITSLQYVINNKGNETFHDLEVKTYAGRDHLIEQMEDLRFRIGPTSFFQTNARQALELYRLTRQLAGLTGSEVVYDLYTGTGTIALFVAKQAQKVVGLEYVEGAVVDAQRNAALNGIEHAHFFAGDMKDVLTEAFLHQHGAPDVIITDPPRAGMHPDVVATIRLAAPQRIVYVSCNPATQARDVALLDDLYAVKVVQPVDMFPHTWHVENIMLLEKRS</sequence>
<feature type="domain" description="TRAM" evidence="6">
    <location>
        <begin position="1"/>
        <end position="70"/>
    </location>
</feature>
<accession>A0A1G9PN74</accession>